<protein>
    <submittedName>
        <fullName evidence="3">YgiW/YdeI family stress tolerance OB fold protein</fullName>
    </submittedName>
</protein>
<keyword evidence="4" id="KW-1185">Reference proteome</keyword>
<name>A0ABR8TK93_9PSED</name>
<comment type="caution">
    <text evidence="3">The sequence shown here is derived from an EMBL/GenBank/DDBJ whole genome shotgun (WGS) entry which is preliminary data.</text>
</comment>
<reference evidence="3 4" key="1">
    <citation type="submission" date="2020-08" db="EMBL/GenBank/DDBJ databases">
        <title>A Genomic Blueprint of the Chicken Gut Microbiome.</title>
        <authorList>
            <person name="Gilroy R."/>
            <person name="Ravi A."/>
            <person name="Getino M."/>
            <person name="Pursley I."/>
            <person name="Horton D.L."/>
            <person name="Alikhan N.-F."/>
            <person name="Baker D."/>
            <person name="Gharbi K."/>
            <person name="Hall N."/>
            <person name="Watson M."/>
            <person name="Adriaenssens E.M."/>
            <person name="Foster-Nyarko E."/>
            <person name="Jarju S."/>
            <person name="Secka A."/>
            <person name="Antonio M."/>
            <person name="Oren A."/>
            <person name="Chaudhuri R."/>
            <person name="La Ragione R.M."/>
            <person name="Hildebrand F."/>
            <person name="Pallen M.J."/>
        </authorList>
    </citation>
    <scope>NUCLEOTIDE SEQUENCE [LARGE SCALE GENOMIC DNA]</scope>
    <source>
        <strain evidence="3 4">Sa2CUA2</strain>
    </source>
</reference>
<dbReference type="Gene3D" id="2.40.50.200">
    <property type="entry name" value="Bacterial OB-fold"/>
    <property type="match status" value="1"/>
</dbReference>
<dbReference type="InterPro" id="IPR005220">
    <property type="entry name" value="CarO-like"/>
</dbReference>
<evidence type="ECO:0000313" key="3">
    <source>
        <dbReference type="EMBL" id="MBD7975719.1"/>
    </source>
</evidence>
<feature type="signal peptide" evidence="2">
    <location>
        <begin position="1"/>
        <end position="20"/>
    </location>
</feature>
<accession>A0ABR8TK93</accession>
<proteinExistence type="predicted"/>
<dbReference type="Pfam" id="PF04076">
    <property type="entry name" value="BOF"/>
    <property type="match status" value="1"/>
</dbReference>
<sequence>MKRTLLALLLVPAFSVTAFAAGYSGPGGVESVTTVSAALEAADDTPVTLEGQIVRRIGKETYEFKDATGSIEVEIDDDEWPNQTVSETAKVRISGEVDAGMTSRDIDVERVELLQ</sequence>
<organism evidence="3 4">
    <name type="scientific">Serpens gallinarum</name>
    <dbReference type="NCBI Taxonomy" id="2763075"/>
    <lineage>
        <taxon>Bacteria</taxon>
        <taxon>Pseudomonadati</taxon>
        <taxon>Pseudomonadota</taxon>
        <taxon>Gammaproteobacteria</taxon>
        <taxon>Pseudomonadales</taxon>
        <taxon>Pseudomonadaceae</taxon>
        <taxon>Pseudomonas</taxon>
    </lineage>
</organism>
<evidence type="ECO:0000256" key="1">
    <source>
        <dbReference type="ARBA" id="ARBA00022729"/>
    </source>
</evidence>
<dbReference type="PANTHER" id="PTHR36571:SF1">
    <property type="entry name" value="PROTEIN YGIW"/>
    <property type="match status" value="1"/>
</dbReference>
<feature type="chain" id="PRO_5047051472" evidence="2">
    <location>
        <begin position="21"/>
        <end position="115"/>
    </location>
</feature>
<keyword evidence="1 2" id="KW-0732">Signal</keyword>
<evidence type="ECO:0000256" key="2">
    <source>
        <dbReference type="SAM" id="SignalP"/>
    </source>
</evidence>
<dbReference type="RefSeq" id="WP_251834510.1">
    <property type="nucleotide sequence ID" value="NZ_JACSQG010000001.1"/>
</dbReference>
<dbReference type="SUPFAM" id="SSF101756">
    <property type="entry name" value="Hypothetical protein YgiW"/>
    <property type="match status" value="1"/>
</dbReference>
<evidence type="ECO:0000313" key="4">
    <source>
        <dbReference type="Proteomes" id="UP000611945"/>
    </source>
</evidence>
<dbReference type="NCBIfam" id="NF033674">
    <property type="entry name" value="stress_OB_fold"/>
    <property type="match status" value="1"/>
</dbReference>
<dbReference type="InterPro" id="IPR036700">
    <property type="entry name" value="BOBF_sf"/>
</dbReference>
<dbReference type="EMBL" id="JACSQG010000001">
    <property type="protein sequence ID" value="MBD7975719.1"/>
    <property type="molecule type" value="Genomic_DNA"/>
</dbReference>
<gene>
    <name evidence="3" type="ORF">H9642_00785</name>
</gene>
<dbReference type="Proteomes" id="UP000611945">
    <property type="component" value="Unassembled WGS sequence"/>
</dbReference>
<dbReference type="PANTHER" id="PTHR36571">
    <property type="entry name" value="PROTEIN YGIW"/>
    <property type="match status" value="1"/>
</dbReference>